<comment type="caution">
    <text evidence="2">The sequence shown here is derived from an EMBL/GenBank/DDBJ whole genome shotgun (WGS) entry which is preliminary data.</text>
</comment>
<keyword evidence="3" id="KW-1185">Reference proteome</keyword>
<name>A0AAN8JUG2_PATCE</name>
<dbReference type="AlphaFoldDB" id="A0AAN8JUG2"/>
<proteinExistence type="predicted"/>
<evidence type="ECO:0000313" key="2">
    <source>
        <dbReference type="EMBL" id="KAK6182845.1"/>
    </source>
</evidence>
<gene>
    <name evidence="2" type="ORF">SNE40_010435</name>
</gene>
<dbReference type="EMBL" id="JAZGQO010000007">
    <property type="protein sequence ID" value="KAK6182845.1"/>
    <property type="molecule type" value="Genomic_DNA"/>
</dbReference>
<accession>A0AAN8JUG2</accession>
<evidence type="ECO:0000256" key="1">
    <source>
        <dbReference type="SAM" id="MobiDB-lite"/>
    </source>
</evidence>
<sequence>MEDLTTLNADLLYKTSNAHSVISACHMDLNDLTGNTLVPDLFAVRSKSSNQVEAVNGDSQAQLSTGPIIEKSYNKEDEPDQDISITEDSIYDSQPVDVRHKMDVIT</sequence>
<feature type="compositionally biased region" description="Polar residues" evidence="1">
    <location>
        <begin position="53"/>
        <end position="65"/>
    </location>
</feature>
<feature type="region of interest" description="Disordered" evidence="1">
    <location>
        <begin position="53"/>
        <end position="81"/>
    </location>
</feature>
<evidence type="ECO:0000313" key="3">
    <source>
        <dbReference type="Proteomes" id="UP001347796"/>
    </source>
</evidence>
<protein>
    <submittedName>
        <fullName evidence="2">Uncharacterized protein</fullName>
    </submittedName>
</protein>
<reference evidence="2 3" key="1">
    <citation type="submission" date="2024-01" db="EMBL/GenBank/DDBJ databases">
        <title>The genome of the rayed Mediterranean limpet Patella caerulea (Linnaeus, 1758).</title>
        <authorList>
            <person name="Anh-Thu Weber A."/>
            <person name="Halstead-Nussloch G."/>
        </authorList>
    </citation>
    <scope>NUCLEOTIDE SEQUENCE [LARGE SCALE GENOMIC DNA]</scope>
    <source>
        <strain evidence="2">AATW-2023a</strain>
        <tissue evidence="2">Whole specimen</tissue>
    </source>
</reference>
<organism evidence="2 3">
    <name type="scientific">Patella caerulea</name>
    <name type="common">Rayed Mediterranean limpet</name>
    <dbReference type="NCBI Taxonomy" id="87958"/>
    <lineage>
        <taxon>Eukaryota</taxon>
        <taxon>Metazoa</taxon>
        <taxon>Spiralia</taxon>
        <taxon>Lophotrochozoa</taxon>
        <taxon>Mollusca</taxon>
        <taxon>Gastropoda</taxon>
        <taxon>Patellogastropoda</taxon>
        <taxon>Patelloidea</taxon>
        <taxon>Patellidae</taxon>
        <taxon>Patella</taxon>
    </lineage>
</organism>
<dbReference type="Proteomes" id="UP001347796">
    <property type="component" value="Unassembled WGS sequence"/>
</dbReference>